<dbReference type="PROSITE" id="PS00216">
    <property type="entry name" value="SUGAR_TRANSPORT_1"/>
    <property type="match status" value="1"/>
</dbReference>
<dbReference type="GO" id="GO:0022857">
    <property type="term" value="F:transmembrane transporter activity"/>
    <property type="evidence" value="ECO:0007669"/>
    <property type="project" value="InterPro"/>
</dbReference>
<comment type="caution">
    <text evidence="12">The sequence shown here is derived from an EMBL/GenBank/DDBJ whole genome shotgun (WGS) entry which is preliminary data.</text>
</comment>
<feature type="transmembrane region" description="Helical" evidence="10">
    <location>
        <begin position="219"/>
        <end position="240"/>
    </location>
</feature>
<dbReference type="PANTHER" id="PTHR48020">
    <property type="entry name" value="PROTON MYO-INOSITOL COTRANSPORTER"/>
    <property type="match status" value="1"/>
</dbReference>
<evidence type="ECO:0000313" key="13">
    <source>
        <dbReference type="Proteomes" id="UP001208771"/>
    </source>
</evidence>
<comment type="similarity">
    <text evidence="2 9">Belongs to the major facilitator superfamily. Sugar transporter (TC 2.A.1.1) family.</text>
</comment>
<dbReference type="AlphaFoldDB" id="A0AAE3SUW1"/>
<dbReference type="EMBL" id="JANFPI010000003">
    <property type="protein sequence ID" value="MCX8997670.1"/>
    <property type="molecule type" value="Genomic_DNA"/>
</dbReference>
<evidence type="ECO:0000256" key="4">
    <source>
        <dbReference type="ARBA" id="ARBA00022475"/>
    </source>
</evidence>
<feature type="transmembrane region" description="Helical" evidence="10">
    <location>
        <begin position="154"/>
        <end position="175"/>
    </location>
</feature>
<feature type="transmembrane region" description="Helical" evidence="10">
    <location>
        <begin position="54"/>
        <end position="80"/>
    </location>
</feature>
<keyword evidence="13" id="KW-1185">Reference proteome</keyword>
<dbReference type="InterPro" id="IPR005829">
    <property type="entry name" value="Sugar_transporter_CS"/>
</dbReference>
<sequence length="503" mass="54698">MLSWRYIISQGANQTLERATEGHSDTRMKISDTAKEAEISPPFPSKTKSDEYRFVLLITAVATMGSLAFGYDTGVIAGALPFMTLTPAEGGLGLNPVTEGLVTSALIFGAAVGSLISGQLSDRYGRRSALLVLAFIFFFGALGTAWAPNIPVMVVMRFVLGLGVGGASAVVPVFIAEMAPANRRARLVTRTEMMIVTGQLLAYVASATLAITINNPEVWRIMLAVAAVPAALLWIGMLVVPESPRWLALHNREDEARKILSRIRQDEEARERELAAMVEVTPDGEPAGWSHLKEPWIRNLLLIGIGLGFVIQFTGVNAFMYFTPIILQSTGLGTEAALTATIANGVVSVVATAMGIWLITRHPRRLMLMVGLTGVIAAQLAIGLVLELMPVGPARSYLALLSILVFLFFHQGMIATVYWLMMSELFPQRVRGLVAGLSVAVQWLFNASVAFFFPVMLHLFGPGTFFLFAGINVLSLIFVIRIVPETRGRSLEKLEQHLEERLS</sequence>
<evidence type="ECO:0000256" key="9">
    <source>
        <dbReference type="RuleBase" id="RU003346"/>
    </source>
</evidence>
<evidence type="ECO:0000256" key="6">
    <source>
        <dbReference type="ARBA" id="ARBA00022692"/>
    </source>
</evidence>
<feature type="transmembrane region" description="Helical" evidence="10">
    <location>
        <begin position="300"/>
        <end position="322"/>
    </location>
</feature>
<dbReference type="Pfam" id="PF00083">
    <property type="entry name" value="Sugar_tr"/>
    <property type="match status" value="1"/>
</dbReference>
<dbReference type="InterPro" id="IPR005828">
    <property type="entry name" value="MFS_sugar_transport-like"/>
</dbReference>
<gene>
    <name evidence="12" type="ORF">NOF55_11205</name>
</gene>
<evidence type="ECO:0000256" key="2">
    <source>
        <dbReference type="ARBA" id="ARBA00010992"/>
    </source>
</evidence>
<dbReference type="PANTHER" id="PTHR48020:SF12">
    <property type="entry name" value="PROTON MYO-INOSITOL COTRANSPORTER"/>
    <property type="match status" value="1"/>
</dbReference>
<dbReference type="InterPro" id="IPR003663">
    <property type="entry name" value="Sugar/inositol_transpt"/>
</dbReference>
<evidence type="ECO:0000256" key="1">
    <source>
        <dbReference type="ARBA" id="ARBA00004651"/>
    </source>
</evidence>
<evidence type="ECO:0000256" key="10">
    <source>
        <dbReference type="SAM" id="Phobius"/>
    </source>
</evidence>
<keyword evidence="7 10" id="KW-1133">Transmembrane helix</keyword>
<dbReference type="InterPro" id="IPR020846">
    <property type="entry name" value="MFS_dom"/>
</dbReference>
<evidence type="ECO:0000256" key="5">
    <source>
        <dbReference type="ARBA" id="ARBA00022597"/>
    </source>
</evidence>
<evidence type="ECO:0000256" key="8">
    <source>
        <dbReference type="ARBA" id="ARBA00023136"/>
    </source>
</evidence>
<feature type="transmembrane region" description="Helical" evidence="10">
    <location>
        <begin position="433"/>
        <end position="453"/>
    </location>
</feature>
<evidence type="ECO:0000256" key="3">
    <source>
        <dbReference type="ARBA" id="ARBA00022448"/>
    </source>
</evidence>
<dbReference type="InterPro" id="IPR036259">
    <property type="entry name" value="MFS_trans_sf"/>
</dbReference>
<dbReference type="SUPFAM" id="SSF103473">
    <property type="entry name" value="MFS general substrate transporter"/>
    <property type="match status" value="1"/>
</dbReference>
<dbReference type="GO" id="GO:0005886">
    <property type="term" value="C:plasma membrane"/>
    <property type="evidence" value="ECO:0007669"/>
    <property type="project" value="UniProtKB-SubCell"/>
</dbReference>
<organism evidence="12 13">
    <name type="scientific">Ectorhizobium quercum</name>
    <dbReference type="NCBI Taxonomy" id="2965071"/>
    <lineage>
        <taxon>Bacteria</taxon>
        <taxon>Pseudomonadati</taxon>
        <taxon>Pseudomonadota</taxon>
        <taxon>Alphaproteobacteria</taxon>
        <taxon>Hyphomicrobiales</taxon>
        <taxon>Rhizobiaceae</taxon>
        <taxon>Ectorhizobium</taxon>
    </lineage>
</organism>
<feature type="transmembrane region" description="Helical" evidence="10">
    <location>
        <begin position="129"/>
        <end position="148"/>
    </location>
</feature>
<keyword evidence="4" id="KW-1003">Cell membrane</keyword>
<feature type="transmembrane region" description="Helical" evidence="10">
    <location>
        <begin position="465"/>
        <end position="483"/>
    </location>
</feature>
<dbReference type="FunFam" id="1.20.1250.20:FF:000218">
    <property type="entry name" value="facilitated trehalose transporter Tret1"/>
    <property type="match status" value="1"/>
</dbReference>
<feature type="transmembrane region" description="Helical" evidence="10">
    <location>
        <begin position="342"/>
        <end position="359"/>
    </location>
</feature>
<feature type="transmembrane region" description="Helical" evidence="10">
    <location>
        <begin position="195"/>
        <end position="213"/>
    </location>
</feature>
<protein>
    <submittedName>
        <fullName evidence="12">Sugar porter family MFS transporter</fullName>
    </submittedName>
</protein>
<proteinExistence type="inferred from homology"/>
<feature type="domain" description="Major facilitator superfamily (MFS) profile" evidence="11">
    <location>
        <begin position="58"/>
        <end position="487"/>
    </location>
</feature>
<feature type="transmembrane region" description="Helical" evidence="10">
    <location>
        <begin position="366"/>
        <end position="386"/>
    </location>
</feature>
<dbReference type="NCBIfam" id="TIGR00879">
    <property type="entry name" value="SP"/>
    <property type="match status" value="1"/>
</dbReference>
<dbReference type="RefSeq" id="WP_306411449.1">
    <property type="nucleotide sequence ID" value="NZ_JANFPI010000003.1"/>
</dbReference>
<dbReference type="Gene3D" id="1.20.1250.20">
    <property type="entry name" value="MFS general substrate transporter like domains"/>
    <property type="match status" value="1"/>
</dbReference>
<keyword evidence="3 9" id="KW-0813">Transport</keyword>
<dbReference type="InterPro" id="IPR050814">
    <property type="entry name" value="Myo-inositol_Transporter"/>
</dbReference>
<dbReference type="PRINTS" id="PR00171">
    <property type="entry name" value="SUGRTRNSPORT"/>
</dbReference>
<keyword evidence="8 10" id="KW-0472">Membrane</keyword>
<dbReference type="PROSITE" id="PS50850">
    <property type="entry name" value="MFS"/>
    <property type="match status" value="1"/>
</dbReference>
<feature type="transmembrane region" description="Helical" evidence="10">
    <location>
        <begin position="100"/>
        <end position="117"/>
    </location>
</feature>
<accession>A0AAE3SUW1</accession>
<keyword evidence="5" id="KW-0762">Sugar transport</keyword>
<evidence type="ECO:0000259" key="11">
    <source>
        <dbReference type="PROSITE" id="PS50850"/>
    </source>
</evidence>
<name>A0AAE3SUW1_9HYPH</name>
<comment type="subcellular location">
    <subcellularLocation>
        <location evidence="1">Cell membrane</location>
        <topology evidence="1">Multi-pass membrane protein</topology>
    </subcellularLocation>
</comment>
<keyword evidence="6 10" id="KW-0812">Transmembrane</keyword>
<dbReference type="PROSITE" id="PS00217">
    <property type="entry name" value="SUGAR_TRANSPORT_2"/>
    <property type="match status" value="1"/>
</dbReference>
<reference evidence="12" key="1">
    <citation type="submission" date="2022-07" db="EMBL/GenBank/DDBJ databases">
        <title>Ectorhizobium quercum gen.nov., sp. nov.</title>
        <authorList>
            <person name="Ma T."/>
            <person name="Li Y."/>
        </authorList>
    </citation>
    <scope>NUCLEOTIDE SEQUENCE</scope>
    <source>
        <strain evidence="12">BDR2-2</strain>
    </source>
</reference>
<evidence type="ECO:0000256" key="7">
    <source>
        <dbReference type="ARBA" id="ARBA00022989"/>
    </source>
</evidence>
<dbReference type="Proteomes" id="UP001208771">
    <property type="component" value="Unassembled WGS sequence"/>
</dbReference>
<evidence type="ECO:0000313" key="12">
    <source>
        <dbReference type="EMBL" id="MCX8997670.1"/>
    </source>
</evidence>
<feature type="transmembrane region" description="Helical" evidence="10">
    <location>
        <begin position="398"/>
        <end position="421"/>
    </location>
</feature>